<dbReference type="EC" id="1.17.5.2" evidence="5"/>
<organism evidence="5 6">
    <name type="scientific">Flavimaricola marinus</name>
    <dbReference type="NCBI Taxonomy" id="1819565"/>
    <lineage>
        <taxon>Bacteria</taxon>
        <taxon>Pseudomonadati</taxon>
        <taxon>Pseudomonadota</taxon>
        <taxon>Alphaproteobacteria</taxon>
        <taxon>Rhodobacterales</taxon>
        <taxon>Paracoccaceae</taxon>
        <taxon>Flavimaricola</taxon>
    </lineage>
</organism>
<accession>A0A238LEJ3</accession>
<dbReference type="InterPro" id="IPR005107">
    <property type="entry name" value="CO_DH_flav_C"/>
</dbReference>
<keyword evidence="2" id="KW-0274">FAD</keyword>
<dbReference type="InterPro" id="IPR051312">
    <property type="entry name" value="Diverse_Substr_Oxidored"/>
</dbReference>
<dbReference type="InterPro" id="IPR016166">
    <property type="entry name" value="FAD-bd_PCMH"/>
</dbReference>
<gene>
    <name evidence="5" type="primary">cdhB</name>
    <name evidence="5" type="ORF">LOM8899_02198</name>
</gene>
<dbReference type="Pfam" id="PF03450">
    <property type="entry name" value="CO_deh_flav_C"/>
    <property type="match status" value="1"/>
</dbReference>
<evidence type="ECO:0000313" key="5">
    <source>
        <dbReference type="EMBL" id="SMY08051.1"/>
    </source>
</evidence>
<dbReference type="PANTHER" id="PTHR42659:SF2">
    <property type="entry name" value="XANTHINE DEHYDROGENASE SUBUNIT C-RELATED"/>
    <property type="match status" value="1"/>
</dbReference>
<dbReference type="InterPro" id="IPR036683">
    <property type="entry name" value="CO_DH_flav_C_dom_sf"/>
</dbReference>
<dbReference type="AlphaFoldDB" id="A0A238LEJ3"/>
<evidence type="ECO:0000256" key="3">
    <source>
        <dbReference type="ARBA" id="ARBA00023002"/>
    </source>
</evidence>
<feature type="domain" description="FAD-binding PCMH-type" evidence="4">
    <location>
        <begin position="1"/>
        <end position="177"/>
    </location>
</feature>
<keyword evidence="3 5" id="KW-0560">Oxidoreductase</keyword>
<dbReference type="EMBL" id="FXZK01000003">
    <property type="protein sequence ID" value="SMY08051.1"/>
    <property type="molecule type" value="Genomic_DNA"/>
</dbReference>
<name>A0A238LEJ3_9RHOB</name>
<dbReference type="InterPro" id="IPR002346">
    <property type="entry name" value="Mopterin_DH_FAD-bd"/>
</dbReference>
<dbReference type="GO" id="GO:0034875">
    <property type="term" value="F:caffeine oxidase activity"/>
    <property type="evidence" value="ECO:0007669"/>
    <property type="project" value="UniProtKB-EC"/>
</dbReference>
<dbReference type="InterPro" id="IPR016167">
    <property type="entry name" value="FAD-bd_PCMH_sub1"/>
</dbReference>
<sequence length="280" mass="29475">MKAPDFDYARPSSLQEALALLAAGEGGAQPLAGGQSLMPMLNFRISTPEMLVDLSGLPELRGLEQTPQGLRIGAMTRYCELEAFPDLAKIQPLVAAALPHIAHDAIRNRGTIGGSVALADPAAEMPAILLALGAVISLDGPNGPRDVAADDYFLGYYETACEPDELITSILLPKIEPGDSFGFHELVQRHGDYAMAGVAIRSSGIAPLAGLRIGFFGVADRALRVTALEDALNGTDGTDIAGALSHLSEIDFQGDTKITAETRAHYAGVALKRALKEMLT</sequence>
<evidence type="ECO:0000313" key="6">
    <source>
        <dbReference type="Proteomes" id="UP000201613"/>
    </source>
</evidence>
<proteinExistence type="predicted"/>
<dbReference type="Gene3D" id="3.30.390.50">
    <property type="entry name" value="CO dehydrogenase flavoprotein, C-terminal domain"/>
    <property type="match status" value="1"/>
</dbReference>
<reference evidence="5 6" key="1">
    <citation type="submission" date="2017-05" db="EMBL/GenBank/DDBJ databases">
        <authorList>
            <person name="Song R."/>
            <person name="Chenine A.L."/>
            <person name="Ruprecht R.M."/>
        </authorList>
    </citation>
    <scope>NUCLEOTIDE SEQUENCE [LARGE SCALE GENOMIC DNA]</scope>
    <source>
        <strain evidence="5 6">CECT 8899</strain>
    </source>
</reference>
<dbReference type="OrthoDB" id="9793944at2"/>
<evidence type="ECO:0000256" key="1">
    <source>
        <dbReference type="ARBA" id="ARBA00022630"/>
    </source>
</evidence>
<dbReference type="Gene3D" id="3.30.43.10">
    <property type="entry name" value="Uridine Diphospho-n-acetylenolpyruvylglucosamine Reductase, domain 2"/>
    <property type="match status" value="1"/>
</dbReference>
<protein>
    <submittedName>
        <fullName evidence="5">Caffeine dehydrogenase subunit beta</fullName>
        <ecNumber evidence="5">1.17.5.2</ecNumber>
    </submittedName>
</protein>
<dbReference type="SUPFAM" id="SSF55447">
    <property type="entry name" value="CO dehydrogenase flavoprotein C-terminal domain-like"/>
    <property type="match status" value="1"/>
</dbReference>
<evidence type="ECO:0000256" key="2">
    <source>
        <dbReference type="ARBA" id="ARBA00022827"/>
    </source>
</evidence>
<evidence type="ECO:0000259" key="4">
    <source>
        <dbReference type="PROSITE" id="PS51387"/>
    </source>
</evidence>
<keyword evidence="1" id="KW-0285">Flavoprotein</keyword>
<dbReference type="PANTHER" id="PTHR42659">
    <property type="entry name" value="XANTHINE DEHYDROGENASE SUBUNIT C-RELATED"/>
    <property type="match status" value="1"/>
</dbReference>
<dbReference type="InterPro" id="IPR016169">
    <property type="entry name" value="FAD-bd_PCMH_sub2"/>
</dbReference>
<dbReference type="Gene3D" id="3.30.465.10">
    <property type="match status" value="1"/>
</dbReference>
<dbReference type="SMART" id="SM01092">
    <property type="entry name" value="CO_deh_flav_C"/>
    <property type="match status" value="1"/>
</dbReference>
<dbReference type="GO" id="GO:0071949">
    <property type="term" value="F:FAD binding"/>
    <property type="evidence" value="ECO:0007669"/>
    <property type="project" value="InterPro"/>
</dbReference>
<dbReference type="InterPro" id="IPR036318">
    <property type="entry name" value="FAD-bd_PCMH-like_sf"/>
</dbReference>
<dbReference type="SUPFAM" id="SSF56176">
    <property type="entry name" value="FAD-binding/transporter-associated domain-like"/>
    <property type="match status" value="1"/>
</dbReference>
<dbReference type="RefSeq" id="WP_093992226.1">
    <property type="nucleotide sequence ID" value="NZ_FXZK01000003.1"/>
</dbReference>
<dbReference type="Proteomes" id="UP000201613">
    <property type="component" value="Unassembled WGS sequence"/>
</dbReference>
<dbReference type="Pfam" id="PF00941">
    <property type="entry name" value="FAD_binding_5"/>
    <property type="match status" value="1"/>
</dbReference>
<keyword evidence="6" id="KW-1185">Reference proteome</keyword>
<dbReference type="PROSITE" id="PS51387">
    <property type="entry name" value="FAD_PCMH"/>
    <property type="match status" value="1"/>
</dbReference>